<reference evidence="7" key="1">
    <citation type="submission" date="2020-12" db="EMBL/GenBank/DDBJ databases">
        <title>Hymenobacter sp.</title>
        <authorList>
            <person name="Kim M.K."/>
        </authorList>
    </citation>
    <scope>NUCLEOTIDE SEQUENCE [LARGE SCALE GENOMIC DNA]</scope>
    <source>
        <strain evidence="7">BT553</strain>
    </source>
</reference>
<dbReference type="Proteomes" id="UP000640426">
    <property type="component" value="Unassembled WGS sequence"/>
</dbReference>
<evidence type="ECO:0000256" key="1">
    <source>
        <dbReference type="ARBA" id="ARBA00004141"/>
    </source>
</evidence>
<evidence type="ECO:0000256" key="2">
    <source>
        <dbReference type="ARBA" id="ARBA00022692"/>
    </source>
</evidence>
<dbReference type="InterPro" id="IPR003825">
    <property type="entry name" value="Colicin-V_CvpA"/>
</dbReference>
<feature type="transmembrane region" description="Helical" evidence="5">
    <location>
        <begin position="33"/>
        <end position="54"/>
    </location>
</feature>
<feature type="transmembrane region" description="Helical" evidence="5">
    <location>
        <begin position="107"/>
        <end position="127"/>
    </location>
</feature>
<keyword evidence="7" id="KW-1185">Reference proteome</keyword>
<evidence type="ECO:0000313" key="7">
    <source>
        <dbReference type="Proteomes" id="UP000640426"/>
    </source>
</evidence>
<protein>
    <submittedName>
        <fullName evidence="6">CvpA family protein</fullName>
    </submittedName>
</protein>
<dbReference type="PANTHER" id="PTHR36926:SF1">
    <property type="entry name" value="COLICIN V PRODUCTION PROTEIN"/>
    <property type="match status" value="1"/>
</dbReference>
<keyword evidence="3 5" id="KW-1133">Transmembrane helix</keyword>
<dbReference type="PANTHER" id="PTHR36926">
    <property type="entry name" value="COLICIN V PRODUCTION PROTEIN"/>
    <property type="match status" value="1"/>
</dbReference>
<evidence type="ECO:0000256" key="3">
    <source>
        <dbReference type="ARBA" id="ARBA00022989"/>
    </source>
</evidence>
<dbReference type="Pfam" id="PF02674">
    <property type="entry name" value="Colicin_V"/>
    <property type="match status" value="1"/>
</dbReference>
<evidence type="ECO:0000256" key="4">
    <source>
        <dbReference type="ARBA" id="ARBA00023136"/>
    </source>
</evidence>
<proteinExistence type="predicted"/>
<accession>A0ABS0XMD8</accession>
<organism evidence="6 7">
    <name type="scientific">Sphingomonas mollis</name>
    <dbReference type="NCBI Taxonomy" id="2795726"/>
    <lineage>
        <taxon>Bacteria</taxon>
        <taxon>Pseudomonadati</taxon>
        <taxon>Pseudomonadota</taxon>
        <taxon>Alphaproteobacteria</taxon>
        <taxon>Sphingomonadales</taxon>
        <taxon>Sphingomonadaceae</taxon>
        <taxon>Sphingomonas</taxon>
    </lineage>
</organism>
<evidence type="ECO:0000313" key="6">
    <source>
        <dbReference type="EMBL" id="MBJ6120975.1"/>
    </source>
</evidence>
<name>A0ABS0XMD8_9SPHN</name>
<feature type="transmembrane region" description="Helical" evidence="5">
    <location>
        <begin position="66"/>
        <end position="87"/>
    </location>
</feature>
<dbReference type="InterPro" id="IPR052719">
    <property type="entry name" value="CvpA-like"/>
</dbReference>
<keyword evidence="2 5" id="KW-0812">Transmembrane</keyword>
<keyword evidence="4 5" id="KW-0472">Membrane</keyword>
<dbReference type="EMBL" id="JAELXS010000002">
    <property type="protein sequence ID" value="MBJ6120975.1"/>
    <property type="molecule type" value="Genomic_DNA"/>
</dbReference>
<comment type="caution">
    <text evidence="6">The sequence shown here is derived from an EMBL/GenBank/DDBJ whole genome shotgun (WGS) entry which is preliminary data.</text>
</comment>
<gene>
    <name evidence="6" type="ORF">JAO74_04120</name>
</gene>
<evidence type="ECO:0000256" key="5">
    <source>
        <dbReference type="SAM" id="Phobius"/>
    </source>
</evidence>
<dbReference type="RefSeq" id="WP_199035456.1">
    <property type="nucleotide sequence ID" value="NZ_JAELXS010000002.1"/>
</dbReference>
<sequence length="188" mass="19144">MALTALDIVVLLVVAGAAIMGGVRGFVTEVLSLFAWIAVVAALKLFHITVAQALSNYVGTVSGAAVLAFALIAGVTYFGGKLVAGAIGARTRTSVLGPVDRALGFGFGALKGLILTSLCFLLAALVYDTIGGGPAGRPAWMTASRTYPLLNATSAGIADFVDRRRRGQPVFGARPASSSPIHNASEAP</sequence>
<comment type="subcellular location">
    <subcellularLocation>
        <location evidence="1">Membrane</location>
        <topology evidence="1">Multi-pass membrane protein</topology>
    </subcellularLocation>
</comment>